<dbReference type="Gene3D" id="1.20.58.1120">
    <property type="match status" value="1"/>
</dbReference>
<evidence type="ECO:0000256" key="14">
    <source>
        <dbReference type="ARBA" id="ARBA00023212"/>
    </source>
</evidence>
<dbReference type="FunFam" id="3.40.50.300:FF:000044">
    <property type="entry name" value="Dynein heavy chain 5, axonemal"/>
    <property type="match status" value="1"/>
</dbReference>
<evidence type="ECO:0000256" key="15">
    <source>
        <dbReference type="ARBA" id="ARBA00023273"/>
    </source>
</evidence>
<dbReference type="FunFam" id="1.20.920.30:FF:000002">
    <property type="entry name" value="Dynein axonemal heavy chain 3"/>
    <property type="match status" value="1"/>
</dbReference>
<dbReference type="GO" id="GO:0005858">
    <property type="term" value="C:axonemal dynein complex"/>
    <property type="evidence" value="ECO:0007669"/>
    <property type="project" value="UniProtKB-ARBA"/>
</dbReference>
<dbReference type="InterPro" id="IPR003593">
    <property type="entry name" value="AAA+_ATPase"/>
</dbReference>
<dbReference type="FunFam" id="3.10.490.20:FF:000001">
    <property type="entry name" value="dynein heavy chain 7, axonemal"/>
    <property type="match status" value="1"/>
</dbReference>
<dbReference type="Gene3D" id="1.20.1270.280">
    <property type="match status" value="1"/>
</dbReference>
<dbReference type="FunFam" id="3.40.50.300:FF:000223">
    <property type="entry name" value="Dynein heavy chain 3, axonemal"/>
    <property type="match status" value="1"/>
</dbReference>
<evidence type="ECO:0000256" key="7">
    <source>
        <dbReference type="ARBA" id="ARBA00022741"/>
    </source>
</evidence>
<gene>
    <name evidence="18" type="primary">106051253</name>
</gene>
<keyword evidence="15" id="KW-0966">Cell projection</keyword>
<feature type="domain" description="AAA+ ATPase" evidence="17">
    <location>
        <begin position="1480"/>
        <end position="1628"/>
    </location>
</feature>
<keyword evidence="6" id="KW-0677">Repeat</keyword>
<keyword evidence="9" id="KW-0282">Flagellum</keyword>
<dbReference type="FunFam" id="1.20.1270.280:FF:000001">
    <property type="entry name" value="dynein heavy chain 7, axonemal"/>
    <property type="match status" value="1"/>
</dbReference>
<evidence type="ECO:0000259" key="17">
    <source>
        <dbReference type="SMART" id="SM00382"/>
    </source>
</evidence>
<dbReference type="Pfam" id="PF12775">
    <property type="entry name" value="AAA_7"/>
    <property type="match status" value="1"/>
</dbReference>
<evidence type="ECO:0000256" key="8">
    <source>
        <dbReference type="ARBA" id="ARBA00022840"/>
    </source>
</evidence>
<comment type="subcellular location">
    <subcellularLocation>
        <location evidence="1">Cell projection</location>
        <location evidence="1">Cilium</location>
        <location evidence="1">Flagellum</location>
    </subcellularLocation>
    <subcellularLocation>
        <location evidence="2">Cytoplasm</location>
        <location evidence="2">Cytoskeleton</location>
        <location evidence="2">Cilium axoneme</location>
    </subcellularLocation>
</comment>
<dbReference type="SMART" id="SM00382">
    <property type="entry name" value="AAA"/>
    <property type="match status" value="2"/>
</dbReference>
<dbReference type="InterPro" id="IPR024317">
    <property type="entry name" value="Dynein_heavy_chain_D4_dom"/>
</dbReference>
<dbReference type="Pfam" id="PF17852">
    <property type="entry name" value="Dynein_AAA_lid"/>
    <property type="match status" value="1"/>
</dbReference>
<dbReference type="VEuPathDB" id="VectorBase:BGLAX_036612"/>
<dbReference type="InterPro" id="IPR035699">
    <property type="entry name" value="AAA_6"/>
</dbReference>
<dbReference type="Pfam" id="PF08393">
    <property type="entry name" value="DHC_N2"/>
    <property type="match status" value="1"/>
</dbReference>
<dbReference type="InterPro" id="IPR042219">
    <property type="entry name" value="AAA_lid_11_sf"/>
</dbReference>
<dbReference type="InterPro" id="IPR042222">
    <property type="entry name" value="Dynein_2_N"/>
</dbReference>
<dbReference type="InterPro" id="IPR041466">
    <property type="entry name" value="Dynein_AAA5_ext"/>
</dbReference>
<dbReference type="STRING" id="6526.A0A2C9JD05"/>
<keyword evidence="13" id="KW-0505">Motor protein</keyword>
<sequence length="3482" mass="398674">MPIRHFQHILIKPEVKGLETEKAGPPPSEPLGLNFCRPWHKDYLERRAKIFQTLNLLNPTHTAVLEFCQLTISRYSLLDISSYRNMGVMTLEQYKECIDKDLTHSEHKFMKSWYPKVLNIFTSQMKSKSSENPEKMDSFFKSASTLIGIQMKQMLVSTLKKYERLFRPENSLKLPLLQLTIVFEGNALKFTNTIDDVISAILYYVQRLEESLKRVPTVKAYLEWKPDEAYIDTSISPHITEELSHKLEEHVRRYFIDADELLDKLTGEFGHIVNGETANNIKEYLKDEHSFEEHKEYINEFYMIISEIQSLPSVESFPLLTVYCDEVKESLVKLSRELCHGLLVAVIEEHKNENISICQKFEIIKDKAEQVPKTTEELFHLNSFMEKARSSVMQSLRSRVQESANRVMYLIDRFFFSEEDMQMNSQVLTWPDRIVPIFDNNDILLEETKRNGEMKLMEARNKVSVELERLKKRVEEFNDYGELHMIQQYVLDSRTVQKKLNDIANQMEWIRKEESLYRFPPMEYPDFDLITAALEPFYKFFNTVLKWQRCEKRCMDGDFLDQNVEAITSEVEEYGREFFKAQKIFALRVKKMQEIIPTIGIMCNPGLRKRHWDAMSEIAGFNLTPDAGTTLRKVLKLDLEQFMEQFEVISAAATKEFSLERAFRKMTTEWESIVFNLNLYKDTGQKILGGVDDIQTILDDNIVKTQTMRNSPFVKPFEEDVKVWEETLLLTQRAIDEWLKLQAQWLYLEPIFSSEDINHQMPEEGKMFHTVDRNFKDVMLKCAKNPKVLEICTTKGVLEKLIDSNEFLDKINRGLNAYLEKKRLFFPRFFFLSNDEMLEILSETKDPLRVQPHLKKCFEGINKLDFNSELIISGMFSKEGESVPFSYTIDTNEAKGSVEKWLLQVQDCMLVSVRDVIEESIDSPKGYPLLSGQFTPDQINNVLQLILQHLVVVDQAFSPQDQGLLHFLGPVNGTDTNDNLSRPFLHPGFSCSVAAENDFSWLSQLRYYWEDANVLVRITNATVKYAYEYLGNSGRLVITPLTDRCYRTLVGAFYLNLNGAPEGPAGTGKTETTKDLAKALAVQCVVFNCSDGLDYIAMGKFFKGLASSGAWACFDEFNRIDLEVLSVVAQQILCIIRAVQAKVDTFVFEGTELKLNPNCYVCITMNPGYAGRSELPDNLKVLFRTVAMMWSDGVTANCFREYAVSQNSDRKWVIFDGPIDAVWIENMNTVLDDNKKLCLMSGEIIQMSNEMTMVFETMDLSQASPATVSRCGMIYLEPSTLGWIPLVKSWLKTLPAFLSPDIPSNLNVMIEWLVQPCIDFVRHECKEYIQASHSNQVVSLLSFIDMQMFDALNVENASANKHLKAYYNGSVLFAIPWTIAGCINNDGRKKFHEFYYQLLDGKNTQFPVPDDIKKIEVMFPQENTIYDYFYDQKGRGSWLHWNMLIKTVERDNTKPNIREMLVQTVDTARYTYLMDLHIASGRPLLFVGPTGTGKSAYVSKKMMHDLPQDKFIASILTFSAQTSANQTQDIIMSKLDRRRKGVFGPRPGKKCIIFVDDMSMPQKEVYGAQPPIELLRQFIDHGHWYDLKDTSKLTLIDIQFLAAMGPPGGARNVVSQRLTRHFTVVSMNAFSDDTMSKIFNAIVNTYFKYEEFAMDFIVLGSSIVQSTLEVYKEAMANLLPTPNKSHYVFNLRDFSRVILGVCLVRKVAVLEKSVLARLWVHEVFRVFYDRLTDDADRKWLYNLVSTQINTTFKMKMDVIFSHLLNPEDRGKVKESTLNNLMFGDYMELDLPPELRLYKEVSSIEDFNDVVTLCLDDYNQTNKTPMNLVIFRYVLEHLSRICRILRQPGGNGLLVGVGGSGRQSLTRLSTYMAQYKLFQPEISKNYGLNEWREDIKFVLKQAGGKGIPTTFLITDSQIKSERFLEDIDALLNSGEVPNLFASDEKAEIMETVRVNAAKAAGDKNAELSPLALFAYFVNQSRAKLHIMIAFSPIGDAFRNRLRQFPSLINCCTIDWFQAWPDDALARVANKFLENAEIDAGMKHDVVTICKTFHQNVIEFSNRFRLELGRKNYVTPISYLELINSFKNLLKTKQDETMKAKKRYIVGLQKLAFASSQVATMQTELEKLQPELVLSASETEKMMAIIEKESLAVEETSKKVKVDEAVANEAAAEAKTLKDECETELAEALPALEGALAALNILEPKEISIIKSMKSPPSGVRLVMAAVCVMKGIAPQRINDPNDPSKKINDYWTPSKRLLNDLNFLNDLKSFDKDNIPDSVMTIIRKQYLTNPDFDPKTVAKASSAAEGLCKWILAMEIYDRVAKVVAPKKIKLKAAEADLSNLMDTLNKKRAELAAVEKKLEDMTNTLQAMKDKKEQLEYNVDLCGKKLIRAEKLIGGLGGEKTRWTDAAKELQKIYDNLIGDILISAGVIAYLGPFTSSFRDDITTAWVKLCLAKKIPASSEFSLYKTLGEPIKIQAWNIAGLPRDSFSVDNGVIVANSRRWPLMIDPEGQANRWIKNMERERNISVIKLSDPDYMRILENCITFGYPLLLENVYEELEASLEPVLLKQIFKQSGVEMIMMGDQALEYNKDFRFYITTKLRNPHYLPEISTKVSLLNFMITPNGLEDQLLGIVVAKERIGEETEQKIEASRAGYKPIAVHSSVLFFSITELPNIDPMYQYSLTWFVNLFITSIQESNKSKHLEKRIRYLADHFTYSLYCNVCRSLFEKDKLVFSFILCSNILRSHEELEHADFLFFLTGGVALENKIPNPAPKWLMDNGWDEICRLSKLKDFKGFSESFTQSIPVWTDYYNSKEPHKFTLPEPWNSKLGMFQKMMIQRCIRPDKISQAIIEFVVEKMGKIFVNPPPFDLAKSYQDSNACEPLIFILSPGADPTMALLKYADDKGFGGKKFNSISLGQGQGPIAAKMIKIASEEGHWVLLQNCHLAVSWMNALEKICEELSPETIASDFRLWLTSYPSPKFPVSVLQNGVKMTNEPPTGLRQNLLQSYLNDPISDHNFYGGCINHQKPEKDTLFTRLLFGLCFFHALVQERRKFGPNGWNIPYGFNESDLRISVRQLQMYINEYDEIPYDAITYMTGECNYGGRVTDDWDRRCLLTILGDYFCESLVNDPNYKFSPSGYYHLPLRTDYENCIKFIKQLPSTQNPEVFGLHENVDISRELQETKSIFNSVILTEGGGGGGTKGSDAALAAVAGDILSKLPKDFSIEAAIQKYPVVYEESMNTVLVQEMERFNRLLSIIRSSLINVQNAVKGLVVMSADLESLANSLMIGQQPAMWAKRSYPSLKPLASYINDFMERLRFLNKWYIEGKPEDFWVSGFFFTQAFLTGVMQNFARKYTIPIDKLAFDFEILPQDRMSKSPEDGAYIYGLFLDGARYNKNEGYLEEQKPRILNEPLPIIWLKPKFSGEVDKSNKRYVCPIYKTSERKGVLSTTGHSTNFVMAIYIPTGNQPVQHWIKRSCAALCQTDN</sequence>
<evidence type="ECO:0000256" key="4">
    <source>
        <dbReference type="ARBA" id="ARBA00022490"/>
    </source>
</evidence>
<keyword evidence="5" id="KW-0493">Microtubule</keyword>
<evidence type="ECO:0000256" key="10">
    <source>
        <dbReference type="ARBA" id="ARBA00023017"/>
    </source>
</evidence>
<dbReference type="Gene3D" id="1.20.920.30">
    <property type="match status" value="1"/>
</dbReference>
<dbReference type="OrthoDB" id="5593012at2759"/>
<dbReference type="Pfam" id="PF12777">
    <property type="entry name" value="MT"/>
    <property type="match status" value="1"/>
</dbReference>
<dbReference type="PANTHER" id="PTHR22878:SF70">
    <property type="entry name" value="DYNEIN HEAVY CHAIN 2, AXONEMAL"/>
    <property type="match status" value="1"/>
</dbReference>
<dbReference type="Pfam" id="PF03028">
    <property type="entry name" value="Dynein_heavy"/>
    <property type="match status" value="1"/>
</dbReference>
<evidence type="ECO:0000313" key="19">
    <source>
        <dbReference type="Proteomes" id="UP000076420"/>
    </source>
</evidence>
<dbReference type="FunFam" id="3.40.50.300:FF:002141">
    <property type="entry name" value="Dynein heavy chain"/>
    <property type="match status" value="1"/>
</dbReference>
<dbReference type="FunFam" id="1.20.140.100:FF:000004">
    <property type="entry name" value="Dynein axonemal heavy chain 6"/>
    <property type="match status" value="1"/>
</dbReference>
<dbReference type="InterPro" id="IPR043160">
    <property type="entry name" value="Dynein_C_barrel"/>
</dbReference>
<dbReference type="Proteomes" id="UP000076420">
    <property type="component" value="Unassembled WGS sequence"/>
</dbReference>
<dbReference type="GO" id="GO:0005874">
    <property type="term" value="C:microtubule"/>
    <property type="evidence" value="ECO:0007669"/>
    <property type="project" value="UniProtKB-KW"/>
</dbReference>
<comment type="similarity">
    <text evidence="3">Belongs to the dynein heavy chain family.</text>
</comment>
<dbReference type="Gene3D" id="1.20.920.20">
    <property type="match status" value="1"/>
</dbReference>
<dbReference type="Gene3D" id="1.10.8.1220">
    <property type="match status" value="1"/>
</dbReference>
<dbReference type="VEuPathDB" id="VectorBase:BGLB000829"/>
<dbReference type="FunFam" id="1.10.8.720:FF:000001">
    <property type="entry name" value="dynein heavy chain 7, axonemal"/>
    <property type="match status" value="1"/>
</dbReference>
<evidence type="ECO:0000256" key="16">
    <source>
        <dbReference type="SAM" id="Coils"/>
    </source>
</evidence>
<dbReference type="InterPro" id="IPR013602">
    <property type="entry name" value="Dynein_heavy_linker"/>
</dbReference>
<evidence type="ECO:0000256" key="1">
    <source>
        <dbReference type="ARBA" id="ARBA00004230"/>
    </source>
</evidence>
<dbReference type="FunFam" id="3.40.50.300:FF:000362">
    <property type="entry name" value="Dynein, axonemal, heavy chain 6"/>
    <property type="match status" value="1"/>
</dbReference>
<evidence type="ECO:0000256" key="13">
    <source>
        <dbReference type="ARBA" id="ARBA00023175"/>
    </source>
</evidence>
<dbReference type="Pfam" id="PF12781">
    <property type="entry name" value="AAA_9"/>
    <property type="match status" value="1"/>
</dbReference>
<dbReference type="Gene3D" id="1.20.140.100">
    <property type="entry name" value="Dynein heavy chain, N-terminal domain 2"/>
    <property type="match status" value="1"/>
</dbReference>
<evidence type="ECO:0000256" key="3">
    <source>
        <dbReference type="ARBA" id="ARBA00008887"/>
    </source>
</evidence>
<dbReference type="FunFam" id="1.10.8.1220:FF:000001">
    <property type="entry name" value="Dynein axonemal heavy chain 5"/>
    <property type="match status" value="1"/>
</dbReference>
<dbReference type="GO" id="GO:0051959">
    <property type="term" value="F:dynein light intermediate chain binding"/>
    <property type="evidence" value="ECO:0007669"/>
    <property type="project" value="InterPro"/>
</dbReference>
<dbReference type="InterPro" id="IPR041658">
    <property type="entry name" value="AAA_lid_11"/>
</dbReference>
<dbReference type="EnsemblMetazoa" id="BGLB000829-RB">
    <property type="protein sequence ID" value="BGLB000829-PB"/>
    <property type="gene ID" value="BGLB000829"/>
</dbReference>
<feature type="domain" description="AAA+ ATPase" evidence="17">
    <location>
        <begin position="1055"/>
        <end position="1194"/>
    </location>
</feature>
<evidence type="ECO:0000313" key="18">
    <source>
        <dbReference type="EnsemblMetazoa" id="BGLB000829-PB"/>
    </source>
</evidence>
<dbReference type="GO" id="GO:0031514">
    <property type="term" value="C:motile cilium"/>
    <property type="evidence" value="ECO:0007669"/>
    <property type="project" value="UniProtKB-SubCell"/>
</dbReference>
<keyword evidence="4" id="KW-0963">Cytoplasm</keyword>
<dbReference type="GO" id="GO:0008569">
    <property type="term" value="F:minus-end-directed microtubule motor activity"/>
    <property type="evidence" value="ECO:0007669"/>
    <property type="project" value="InterPro"/>
</dbReference>
<dbReference type="VEuPathDB" id="VectorBase:BGLAX_046745"/>
<dbReference type="GO" id="GO:0045505">
    <property type="term" value="F:dynein intermediate chain binding"/>
    <property type="evidence" value="ECO:0007669"/>
    <property type="project" value="InterPro"/>
</dbReference>
<dbReference type="Gene3D" id="1.10.8.720">
    <property type="entry name" value="Region D6 of dynein motor"/>
    <property type="match status" value="1"/>
</dbReference>
<dbReference type="Pfam" id="PF18198">
    <property type="entry name" value="AAA_lid_11"/>
    <property type="match status" value="1"/>
</dbReference>
<dbReference type="Gene3D" id="3.20.180.20">
    <property type="entry name" value="Dynein heavy chain, N-terminal domain 2"/>
    <property type="match status" value="1"/>
</dbReference>
<dbReference type="FunFam" id="1.20.920.20:FF:000006">
    <property type="entry name" value="Dynein, axonemal, heavy chain 6"/>
    <property type="match status" value="1"/>
</dbReference>
<dbReference type="InterPro" id="IPR004273">
    <property type="entry name" value="Dynein_heavy_D6_P-loop"/>
</dbReference>
<dbReference type="InterPro" id="IPR027417">
    <property type="entry name" value="P-loop_NTPase"/>
</dbReference>
<keyword evidence="12" id="KW-0969">Cilium</keyword>
<dbReference type="Gene3D" id="1.10.287.2620">
    <property type="match status" value="1"/>
</dbReference>
<proteinExistence type="inferred from homology"/>
<dbReference type="InterPro" id="IPR024743">
    <property type="entry name" value="Dynein_HC_stalk"/>
</dbReference>
<evidence type="ECO:0000256" key="11">
    <source>
        <dbReference type="ARBA" id="ARBA00023054"/>
    </source>
</evidence>
<dbReference type="PANTHER" id="PTHR22878">
    <property type="entry name" value="DYNEIN HEAVY CHAIN 6, AXONEMAL-LIKE-RELATED"/>
    <property type="match status" value="1"/>
</dbReference>
<dbReference type="GO" id="GO:0007018">
    <property type="term" value="P:microtubule-based movement"/>
    <property type="evidence" value="ECO:0007669"/>
    <property type="project" value="InterPro"/>
</dbReference>
<dbReference type="InterPro" id="IPR041228">
    <property type="entry name" value="Dynein_C"/>
</dbReference>
<dbReference type="Gene3D" id="3.10.490.20">
    <property type="match status" value="1"/>
</dbReference>
<dbReference type="FunFam" id="1.10.287.2620:FF:000002">
    <property type="entry name" value="Dynein heavy chain 2, axonemal"/>
    <property type="match status" value="1"/>
</dbReference>
<dbReference type="Pfam" id="PF18199">
    <property type="entry name" value="Dynein_C"/>
    <property type="match status" value="1"/>
</dbReference>
<dbReference type="InterPro" id="IPR042228">
    <property type="entry name" value="Dynein_linker_3"/>
</dbReference>
<keyword evidence="10" id="KW-0243">Dynein</keyword>
<dbReference type="Pfam" id="PF12774">
    <property type="entry name" value="AAA_6"/>
    <property type="match status" value="1"/>
</dbReference>
<keyword evidence="8" id="KW-0067">ATP-binding</keyword>
<dbReference type="GO" id="GO:0005524">
    <property type="term" value="F:ATP binding"/>
    <property type="evidence" value="ECO:0007669"/>
    <property type="project" value="UniProtKB-KW"/>
</dbReference>
<dbReference type="Pfam" id="PF22597">
    <property type="entry name" value="DYN_lid"/>
    <property type="match status" value="1"/>
</dbReference>
<evidence type="ECO:0000256" key="2">
    <source>
        <dbReference type="ARBA" id="ARBA00004430"/>
    </source>
</evidence>
<dbReference type="SUPFAM" id="SSF52540">
    <property type="entry name" value="P-loop containing nucleoside triphosphate hydrolases"/>
    <property type="match status" value="4"/>
</dbReference>
<evidence type="ECO:0000256" key="9">
    <source>
        <dbReference type="ARBA" id="ARBA00022846"/>
    </source>
</evidence>
<dbReference type="Pfam" id="PF12780">
    <property type="entry name" value="AAA_8"/>
    <property type="match status" value="1"/>
</dbReference>
<evidence type="ECO:0000256" key="5">
    <source>
        <dbReference type="ARBA" id="ARBA00022701"/>
    </source>
</evidence>
<dbReference type="FunFam" id="3.20.180.20:FF:000003">
    <property type="entry name" value="Dynein heavy chain 12, axonemal"/>
    <property type="match status" value="1"/>
</dbReference>
<feature type="coiled-coil region" evidence="16">
    <location>
        <begin position="2331"/>
        <end position="2379"/>
    </location>
</feature>
<keyword evidence="11 16" id="KW-0175">Coiled coil</keyword>
<name>A0A2C9JD05_BIOGL</name>
<dbReference type="InterPro" id="IPR054354">
    <property type="entry name" value="DYNC2H1-like_lid"/>
</dbReference>
<protein>
    <recommendedName>
        <fullName evidence="17">AAA+ ATPase domain-containing protein</fullName>
    </recommendedName>
</protein>
<keyword evidence="7" id="KW-0547">Nucleotide-binding</keyword>
<evidence type="ECO:0000256" key="12">
    <source>
        <dbReference type="ARBA" id="ARBA00023069"/>
    </source>
</evidence>
<dbReference type="InterPro" id="IPR026983">
    <property type="entry name" value="DHC"/>
</dbReference>
<dbReference type="VEuPathDB" id="VectorBase:BGLAX_047468"/>
<accession>A0A2C9JD05</accession>
<organism evidence="18 19">
    <name type="scientific">Biomphalaria glabrata</name>
    <name type="common">Bloodfluke planorb</name>
    <name type="synonym">Freshwater snail</name>
    <dbReference type="NCBI Taxonomy" id="6526"/>
    <lineage>
        <taxon>Eukaryota</taxon>
        <taxon>Metazoa</taxon>
        <taxon>Spiralia</taxon>
        <taxon>Lophotrochozoa</taxon>
        <taxon>Mollusca</taxon>
        <taxon>Gastropoda</taxon>
        <taxon>Heterobranchia</taxon>
        <taxon>Euthyneura</taxon>
        <taxon>Panpulmonata</taxon>
        <taxon>Hygrophila</taxon>
        <taxon>Lymnaeoidea</taxon>
        <taxon>Planorbidae</taxon>
        <taxon>Biomphalaria</taxon>
    </lineage>
</organism>
<evidence type="ECO:0000256" key="6">
    <source>
        <dbReference type="ARBA" id="ARBA00022737"/>
    </source>
</evidence>
<dbReference type="InterPro" id="IPR035706">
    <property type="entry name" value="AAA_9"/>
</dbReference>
<reference evidence="18" key="1">
    <citation type="submission" date="2020-05" db="UniProtKB">
        <authorList>
            <consortium name="EnsemblMetazoa"/>
        </authorList>
    </citation>
    <scope>IDENTIFICATION</scope>
    <source>
        <strain evidence="18">BB02</strain>
    </source>
</reference>
<dbReference type="KEGG" id="bgt:106051253"/>
<keyword evidence="14" id="KW-0206">Cytoskeleton</keyword>
<dbReference type="Gene3D" id="3.40.50.300">
    <property type="entry name" value="P-loop containing nucleotide triphosphate hydrolases"/>
    <property type="match status" value="5"/>
</dbReference>